<keyword evidence="6" id="KW-1015">Disulfide bond</keyword>
<protein>
    <recommendedName>
        <fullName evidence="13">Phytocyanin domain-containing protein</fullName>
    </recommendedName>
</protein>
<name>A0A7N0TY27_KALFE</name>
<keyword evidence="11" id="KW-0812">Transmembrane</keyword>
<evidence type="ECO:0000256" key="1">
    <source>
        <dbReference type="ARBA" id="ARBA00004609"/>
    </source>
</evidence>
<dbReference type="PANTHER" id="PTHR33021">
    <property type="entry name" value="BLUE COPPER PROTEIN"/>
    <property type="match status" value="1"/>
</dbReference>
<dbReference type="GO" id="GO:0098552">
    <property type="term" value="C:side of membrane"/>
    <property type="evidence" value="ECO:0007669"/>
    <property type="project" value="UniProtKB-KW"/>
</dbReference>
<keyword evidence="2" id="KW-1003">Cell membrane</keyword>
<evidence type="ECO:0000256" key="4">
    <source>
        <dbReference type="ARBA" id="ARBA00022729"/>
    </source>
</evidence>
<dbReference type="InterPro" id="IPR039391">
    <property type="entry name" value="Phytocyanin-like"/>
</dbReference>
<organism evidence="14 15">
    <name type="scientific">Kalanchoe fedtschenkoi</name>
    <name type="common">Lavender scallops</name>
    <name type="synonym">South American air plant</name>
    <dbReference type="NCBI Taxonomy" id="63787"/>
    <lineage>
        <taxon>Eukaryota</taxon>
        <taxon>Viridiplantae</taxon>
        <taxon>Streptophyta</taxon>
        <taxon>Embryophyta</taxon>
        <taxon>Tracheophyta</taxon>
        <taxon>Spermatophyta</taxon>
        <taxon>Magnoliopsida</taxon>
        <taxon>eudicotyledons</taxon>
        <taxon>Gunneridae</taxon>
        <taxon>Pentapetalae</taxon>
        <taxon>Saxifragales</taxon>
        <taxon>Crassulaceae</taxon>
        <taxon>Kalanchoe</taxon>
    </lineage>
</organism>
<dbReference type="Proteomes" id="UP000594263">
    <property type="component" value="Unplaced"/>
</dbReference>
<comment type="subcellular location">
    <subcellularLocation>
        <location evidence="1">Cell membrane</location>
        <topology evidence="1">Lipid-anchor</topology>
        <topology evidence="1">GPI-anchor</topology>
    </subcellularLocation>
</comment>
<feature type="domain" description="Phytocyanin" evidence="13">
    <location>
        <begin position="26"/>
        <end position="130"/>
    </location>
</feature>
<dbReference type="GO" id="GO:0009055">
    <property type="term" value="F:electron transfer activity"/>
    <property type="evidence" value="ECO:0007669"/>
    <property type="project" value="InterPro"/>
</dbReference>
<dbReference type="OMA" id="GPNAENY"/>
<dbReference type="Gramene" id="Kaladp0048s0452.1.v1.1">
    <property type="protein sequence ID" value="Kaladp0048s0452.1.v1.1"/>
    <property type="gene ID" value="Kaladp0048s0452.v1.1"/>
</dbReference>
<dbReference type="InterPro" id="IPR041846">
    <property type="entry name" value="ENL_dom"/>
</dbReference>
<dbReference type="GO" id="GO:0005886">
    <property type="term" value="C:plasma membrane"/>
    <property type="evidence" value="ECO:0007669"/>
    <property type="project" value="UniProtKB-SubCell"/>
</dbReference>
<dbReference type="PANTHER" id="PTHR33021:SF197">
    <property type="entry name" value="EARLY NODULIN-LIKE PROTEIN 13"/>
    <property type="match status" value="1"/>
</dbReference>
<accession>A0A7N0TY27</accession>
<feature type="signal peptide" evidence="12">
    <location>
        <begin position="1"/>
        <end position="25"/>
    </location>
</feature>
<reference evidence="14" key="1">
    <citation type="submission" date="2021-01" db="UniProtKB">
        <authorList>
            <consortium name="EnsemblPlants"/>
        </authorList>
    </citation>
    <scope>IDENTIFICATION</scope>
</reference>
<dbReference type="Gene3D" id="2.60.40.420">
    <property type="entry name" value="Cupredoxins - blue copper proteins"/>
    <property type="match status" value="1"/>
</dbReference>
<dbReference type="SUPFAM" id="SSF49503">
    <property type="entry name" value="Cupredoxins"/>
    <property type="match status" value="1"/>
</dbReference>
<dbReference type="EnsemblPlants" id="Kaladp0048s0452.1.v1.1">
    <property type="protein sequence ID" value="Kaladp0048s0452.1.v1.1"/>
    <property type="gene ID" value="Kaladp0048s0452.v1.1"/>
</dbReference>
<evidence type="ECO:0000256" key="11">
    <source>
        <dbReference type="SAM" id="Phobius"/>
    </source>
</evidence>
<keyword evidence="7" id="KW-0325">Glycoprotein</keyword>
<evidence type="ECO:0000256" key="10">
    <source>
        <dbReference type="SAM" id="MobiDB-lite"/>
    </source>
</evidence>
<evidence type="ECO:0000256" key="9">
    <source>
        <dbReference type="ARBA" id="ARBA00035011"/>
    </source>
</evidence>
<dbReference type="PROSITE" id="PS51485">
    <property type="entry name" value="PHYTOCYANIN"/>
    <property type="match status" value="1"/>
</dbReference>
<evidence type="ECO:0000313" key="14">
    <source>
        <dbReference type="EnsemblPlants" id="Kaladp0048s0452.1.v1.1"/>
    </source>
</evidence>
<feature type="chain" id="PRO_5029553253" description="Phytocyanin domain-containing protein" evidence="12">
    <location>
        <begin position="26"/>
        <end position="219"/>
    </location>
</feature>
<comment type="similarity">
    <text evidence="9">Belongs to the early nodulin-like (ENODL) family.</text>
</comment>
<evidence type="ECO:0000256" key="12">
    <source>
        <dbReference type="SAM" id="SignalP"/>
    </source>
</evidence>
<evidence type="ECO:0000256" key="6">
    <source>
        <dbReference type="ARBA" id="ARBA00023157"/>
    </source>
</evidence>
<feature type="transmembrane region" description="Helical" evidence="11">
    <location>
        <begin position="200"/>
        <end position="218"/>
    </location>
</feature>
<evidence type="ECO:0000256" key="3">
    <source>
        <dbReference type="ARBA" id="ARBA00022622"/>
    </source>
</evidence>
<dbReference type="Pfam" id="PF02298">
    <property type="entry name" value="Cu_bind_like"/>
    <property type="match status" value="1"/>
</dbReference>
<keyword evidence="11" id="KW-1133">Transmembrane helix</keyword>
<keyword evidence="4 12" id="KW-0732">Signal</keyword>
<dbReference type="CDD" id="cd11019">
    <property type="entry name" value="OsENODL1_like"/>
    <property type="match status" value="1"/>
</dbReference>
<keyword evidence="8" id="KW-0449">Lipoprotein</keyword>
<evidence type="ECO:0000256" key="7">
    <source>
        <dbReference type="ARBA" id="ARBA00023180"/>
    </source>
</evidence>
<dbReference type="InterPro" id="IPR003245">
    <property type="entry name" value="Phytocyanin_dom"/>
</dbReference>
<evidence type="ECO:0000256" key="8">
    <source>
        <dbReference type="ARBA" id="ARBA00023288"/>
    </source>
</evidence>
<feature type="compositionally biased region" description="Pro residues" evidence="10">
    <location>
        <begin position="153"/>
        <end position="169"/>
    </location>
</feature>
<dbReference type="InterPro" id="IPR008972">
    <property type="entry name" value="Cupredoxin"/>
</dbReference>
<evidence type="ECO:0000313" key="15">
    <source>
        <dbReference type="Proteomes" id="UP000594263"/>
    </source>
</evidence>
<evidence type="ECO:0000259" key="13">
    <source>
        <dbReference type="PROSITE" id="PS51485"/>
    </source>
</evidence>
<keyword evidence="3" id="KW-0336">GPI-anchor</keyword>
<feature type="region of interest" description="Disordered" evidence="10">
    <location>
        <begin position="132"/>
        <end position="194"/>
    </location>
</feature>
<evidence type="ECO:0000256" key="5">
    <source>
        <dbReference type="ARBA" id="ARBA00023136"/>
    </source>
</evidence>
<dbReference type="FunFam" id="2.60.40.420:FF:000010">
    <property type="entry name" value="Early nodulin-like protein 1"/>
    <property type="match status" value="1"/>
</dbReference>
<proteinExistence type="inferred from homology"/>
<evidence type="ECO:0000256" key="2">
    <source>
        <dbReference type="ARBA" id="ARBA00022475"/>
    </source>
</evidence>
<keyword evidence="5 11" id="KW-0472">Membrane</keyword>
<dbReference type="AlphaFoldDB" id="A0A7N0TY27"/>
<sequence length="219" mass="23232">MAGSVRALVLAVAVTVSLFALHCEAKDFIVGGSMSWEVPPSDNRQLYNQWAEKNRFMIGDSLVFTYDAGKDSVLQVDKDAYDNCKTDSHIQSYKDGHTVVKLNRSGPFYFISGNEENCKKNEKLVVVVLSERRKSAPPSPQPSPAPSGEVPTSSPPSPSAPGSSPPSPSPSGTSDMVPSSPPESDDAAHKKKKNGASSTLLGAFASVGAFMGTFLVLVL</sequence>
<keyword evidence="15" id="KW-1185">Reference proteome</keyword>